<evidence type="ECO:0000313" key="3">
    <source>
        <dbReference type="Proteomes" id="UP001321766"/>
    </source>
</evidence>
<feature type="transmembrane region" description="Helical" evidence="1">
    <location>
        <begin position="296"/>
        <end position="318"/>
    </location>
</feature>
<feature type="transmembrane region" description="Helical" evidence="1">
    <location>
        <begin position="250"/>
        <end position="275"/>
    </location>
</feature>
<dbReference type="Proteomes" id="UP001321766">
    <property type="component" value="Chromosome"/>
</dbReference>
<keyword evidence="1" id="KW-1133">Transmembrane helix</keyword>
<reference evidence="2 3" key="1">
    <citation type="journal article" date="2023" name="Microbiol. Spectr.">
        <title>Symbiosis of Carpenter Bees with Uncharacterized Lactic Acid Bacteria Showing NAD Auxotrophy.</title>
        <authorList>
            <person name="Kawasaki S."/>
            <person name="Ozawa K."/>
            <person name="Mori T."/>
            <person name="Yamamoto A."/>
            <person name="Ito M."/>
            <person name="Ohkuma M."/>
            <person name="Sakamoto M."/>
            <person name="Matsutani M."/>
        </authorList>
    </citation>
    <scope>NUCLEOTIDE SEQUENCE [LARGE SCALE GENOMIC DNA]</scope>
    <source>
        <strain evidence="2 3">Kim37-2</strain>
    </source>
</reference>
<keyword evidence="1" id="KW-0812">Transmembrane</keyword>
<gene>
    <name evidence="2" type="ORF">KIM372_17270</name>
</gene>
<feature type="transmembrane region" description="Helical" evidence="1">
    <location>
        <begin position="172"/>
        <end position="193"/>
    </location>
</feature>
<dbReference type="EMBL" id="AP026798">
    <property type="protein sequence ID" value="BDR53820.1"/>
    <property type="molecule type" value="Genomic_DNA"/>
</dbReference>
<keyword evidence="3" id="KW-1185">Reference proteome</keyword>
<feature type="transmembrane region" description="Helical" evidence="1">
    <location>
        <begin position="214"/>
        <end position="238"/>
    </location>
</feature>
<feature type="transmembrane region" description="Helical" evidence="1">
    <location>
        <begin position="564"/>
        <end position="586"/>
    </location>
</feature>
<evidence type="ECO:0000313" key="2">
    <source>
        <dbReference type="EMBL" id="BDR53820.1"/>
    </source>
</evidence>
<feature type="transmembrane region" description="Helical" evidence="1">
    <location>
        <begin position="647"/>
        <end position="673"/>
    </location>
</feature>
<accession>A0ABM8BA79</accession>
<keyword evidence="1" id="KW-0472">Membrane</keyword>
<proteinExistence type="predicted"/>
<name>A0ABM8BA79_9BIFI</name>
<evidence type="ECO:0000256" key="1">
    <source>
        <dbReference type="SAM" id="Phobius"/>
    </source>
</evidence>
<protein>
    <submittedName>
        <fullName evidence="2">Uncharacterized protein</fullName>
    </submittedName>
</protein>
<organism evidence="2 3">
    <name type="scientific">Bombiscardovia nodaiensis</name>
    <dbReference type="NCBI Taxonomy" id="2932181"/>
    <lineage>
        <taxon>Bacteria</taxon>
        <taxon>Bacillati</taxon>
        <taxon>Actinomycetota</taxon>
        <taxon>Actinomycetes</taxon>
        <taxon>Bifidobacteriales</taxon>
        <taxon>Bifidobacteriaceae</taxon>
        <taxon>Bombiscardovia</taxon>
    </lineage>
</organism>
<sequence length="685" mass="73942">MRKQSIRWAVWFAALIAVLAPFLILDMFDRQAPLGVQATIQISGSSPRVSSADTLATIERLAAESHSNIAKLVDNVRSPGNARDLYLAIGDSASDSASWLTHGYPDFSRTMTTRVHTLAAAAGQDPRGLYFVYGTPTTAAKLKKQLTNQGYEIAAKTDYTISAIGFLLTQPVGIGIAVGALLLAMLAGMYSLLNGKSYAVQGLQGRAFWQMTVLDLKVNLFACSLGTLVVAASTAVASALYNGGSHWPPLAFWCCTAFLALLFLLVIAYLIGFWLAQSMPLLQALKGKLPVRMACAAIYCVRIPALIVTIWAISLAGLTVSTVAVEAQTQGAWKSASEDVRPFLSPNMSPEEEDAYIQRTGRWLISAENEGKMILAREQSPPLSQPSSGTLPDQTANFLLVNDVYLHEQVVTDRTGRRLSTAGSKRVLLILPSSEIRQDALLSAARQWVNTQASRSGITPPEVELALRLPGQQFFGYGSSLAPTSSTLCADFPLLVVNSGTGVLTTDDYGSFASQGDALLIGMNYAISSSRKAGLGQFIYAFANVAQQAADRFSKAKTDLYEHIVNLIVAFIVLIVSALAAAQTVVRGRAQRIFSRYVNGWSFFKTHAVLLSVEAVLFLTPVLWFSYQAGLNAQIPAAQKPVNPLVLGGWQPLLVVIVTGVSFLACTLALRYYTQVIVRTHSREE</sequence>
<feature type="transmembrane region" description="Helical" evidence="1">
    <location>
        <begin position="607"/>
        <end position="627"/>
    </location>
</feature>